<dbReference type="Pfam" id="PF01584">
    <property type="entry name" value="CheW"/>
    <property type="match status" value="1"/>
</dbReference>
<gene>
    <name evidence="2" type="ORF">G4223_03125</name>
</gene>
<evidence type="ECO:0000259" key="1">
    <source>
        <dbReference type="PROSITE" id="PS50851"/>
    </source>
</evidence>
<sequence>MSGAKETAGLVERLHRQLAAGFDVNDPVFVEQVLKVRARRLAAPRQPEDDRPQGLAVLCFAIGTESYALPLAELAEVMPLAQWTPVPGLAQHLLGVTNVRGEIHPVLNLHAMLTLPEPEGSGRAYVVFLRTPGRAVGLRVDGLSRIRFIDPARLTVPHETANGLPQRFVAGISPETLILLDARQILALDLLQDRRADYRRAT</sequence>
<evidence type="ECO:0000313" key="2">
    <source>
        <dbReference type="EMBL" id="NFV79106.1"/>
    </source>
</evidence>
<dbReference type="RefSeq" id="WP_163674881.1">
    <property type="nucleotide sequence ID" value="NZ_JAAIYP010000011.1"/>
</dbReference>
<proteinExistence type="predicted"/>
<dbReference type="Gene3D" id="2.30.30.40">
    <property type="entry name" value="SH3 Domains"/>
    <property type="match status" value="1"/>
</dbReference>
<dbReference type="Proteomes" id="UP000480684">
    <property type="component" value="Unassembled WGS sequence"/>
</dbReference>
<reference evidence="2 3" key="1">
    <citation type="submission" date="2020-02" db="EMBL/GenBank/DDBJ databases">
        <authorList>
            <person name="Dziuba M."/>
            <person name="Kuznetsov B."/>
            <person name="Mardanov A."/>
            <person name="Ravin N."/>
            <person name="Grouzdev D."/>
        </authorList>
    </citation>
    <scope>NUCLEOTIDE SEQUENCE [LARGE SCALE GENOMIC DNA]</scope>
    <source>
        <strain evidence="2 3">SpK</strain>
    </source>
</reference>
<feature type="domain" description="CheW-like" evidence="1">
    <location>
        <begin position="54"/>
        <end position="199"/>
    </location>
</feature>
<dbReference type="SMART" id="SM00260">
    <property type="entry name" value="CheW"/>
    <property type="match status" value="1"/>
</dbReference>
<dbReference type="InterPro" id="IPR036061">
    <property type="entry name" value="CheW-like_dom_sf"/>
</dbReference>
<dbReference type="InterPro" id="IPR002545">
    <property type="entry name" value="CheW-lke_dom"/>
</dbReference>
<dbReference type="GO" id="GO:0005829">
    <property type="term" value="C:cytosol"/>
    <property type="evidence" value="ECO:0007669"/>
    <property type="project" value="TreeGrafter"/>
</dbReference>
<protein>
    <submittedName>
        <fullName evidence="2">Purine-binding chemotaxis protein CheW</fullName>
    </submittedName>
</protein>
<dbReference type="InterPro" id="IPR039315">
    <property type="entry name" value="CheW"/>
</dbReference>
<dbReference type="AlphaFoldDB" id="A0A7C9UST8"/>
<dbReference type="GO" id="GO:0007165">
    <property type="term" value="P:signal transduction"/>
    <property type="evidence" value="ECO:0007669"/>
    <property type="project" value="InterPro"/>
</dbReference>
<dbReference type="EMBL" id="JAAIYP010000011">
    <property type="protein sequence ID" value="NFV79106.1"/>
    <property type="molecule type" value="Genomic_DNA"/>
</dbReference>
<dbReference type="GO" id="GO:0006935">
    <property type="term" value="P:chemotaxis"/>
    <property type="evidence" value="ECO:0007669"/>
    <property type="project" value="InterPro"/>
</dbReference>
<dbReference type="PROSITE" id="PS50851">
    <property type="entry name" value="CHEW"/>
    <property type="match status" value="1"/>
</dbReference>
<keyword evidence="3" id="KW-1185">Reference proteome</keyword>
<name>A0A7C9UST8_9PROT</name>
<dbReference type="PANTHER" id="PTHR22617">
    <property type="entry name" value="CHEMOTAXIS SENSOR HISTIDINE KINASE-RELATED"/>
    <property type="match status" value="1"/>
</dbReference>
<dbReference type="PANTHER" id="PTHR22617:SF23">
    <property type="entry name" value="CHEMOTAXIS PROTEIN CHEW"/>
    <property type="match status" value="1"/>
</dbReference>
<dbReference type="Gene3D" id="2.40.50.180">
    <property type="entry name" value="CheA-289, Domain 4"/>
    <property type="match status" value="1"/>
</dbReference>
<organism evidence="2 3">
    <name type="scientific">Magnetospirillum aberrantis SpK</name>
    <dbReference type="NCBI Taxonomy" id="908842"/>
    <lineage>
        <taxon>Bacteria</taxon>
        <taxon>Pseudomonadati</taxon>
        <taxon>Pseudomonadota</taxon>
        <taxon>Alphaproteobacteria</taxon>
        <taxon>Rhodospirillales</taxon>
        <taxon>Rhodospirillaceae</taxon>
        <taxon>Magnetospirillum</taxon>
    </lineage>
</organism>
<evidence type="ECO:0000313" key="3">
    <source>
        <dbReference type="Proteomes" id="UP000480684"/>
    </source>
</evidence>
<comment type="caution">
    <text evidence="2">The sequence shown here is derived from an EMBL/GenBank/DDBJ whole genome shotgun (WGS) entry which is preliminary data.</text>
</comment>
<accession>A0A7C9UST8</accession>
<dbReference type="SUPFAM" id="SSF50341">
    <property type="entry name" value="CheW-like"/>
    <property type="match status" value="1"/>
</dbReference>